<dbReference type="PROSITE" id="PS50835">
    <property type="entry name" value="IG_LIKE"/>
    <property type="match status" value="1"/>
</dbReference>
<protein>
    <recommendedName>
        <fullName evidence="1">Ig-like domain-containing protein</fullName>
    </recommendedName>
</protein>
<evidence type="ECO:0000313" key="2">
    <source>
        <dbReference type="EMBL" id="UTY32694.1"/>
    </source>
</evidence>
<evidence type="ECO:0000313" key="3">
    <source>
        <dbReference type="Proteomes" id="UP001058682"/>
    </source>
</evidence>
<name>A0AAE9MRL5_9SPIR</name>
<evidence type="ECO:0000259" key="1">
    <source>
        <dbReference type="PROSITE" id="PS50835"/>
    </source>
</evidence>
<dbReference type="PROSITE" id="PS51257">
    <property type="entry name" value="PROKAR_LIPOPROTEIN"/>
    <property type="match status" value="1"/>
</dbReference>
<dbReference type="InterPro" id="IPR013783">
    <property type="entry name" value="Ig-like_fold"/>
</dbReference>
<gene>
    <name evidence="2" type="ORF">E4N74_00700</name>
</gene>
<accession>A0AAE9MRL5</accession>
<sequence length="1152" mass="127780">MKNISVVKTKLTKRFAGLIFAGFVLTLFSACKPALGSSWYPRVNDDIGMTMYITEISVADNPVVPVLSETPIDEADRLNKFSKAKTYIVTVPSSVEEVSIDNIKVKAVNSLSKMEPVLVDVKINGEGAPLVSGQTVPITIKVADNEGKYASIEKIIKITQSEPYDLELKSLKICGIDAMQGDISIPYKYSTIDPSNIEAKFKYGENETVIPVDVENSPVELKENDTVNIKIMVKGQKGQYKDFEKVIAVTREAKSEDEDEALQLLEMYVLGIKAEIGKTALVPENTQSLNPEDVVLSFKKFGYIPAEISPKPAVFGSEDIISLKLSVAAKEGKYQAWEMNITVKKSAGVLYNPIDKNGNKKYVVKINNIIENVDPFDYYNENYEFPASKFDEWVLHMPSMSGIIASYKFQDGSWSGNPEMVENIPSSIGSGFKAISNVKIYRYKTRKDRGSAHGTDAELAPNPHDNRFYFYRFTADASMGIKADNSMFCVDRYSKFLFYYSDPAKIKSIAGSKLPTEWTDYAAASIGDHIQFKKPFYMTDPVGYVKEDGSVVMYQWIKDNINASNYHAQENPAFTKPAEKKANGAGFSPYRNPIEIKKTEVSTEINPKYTVAEPMIMGQPASVYAHVGDNVSFEVRVLPSPEGENLSYQWYKRLNADGSSDEKIDGAVGAIYVPDTSAEIDAYCYCIIKNENTANGKVTEVKSEEAKFRLVPGSGEIIIDAESPKILKQPESISIAIGSSEEISLSVLAESVDGGNLTYQWFKADNEVDAGSPISDAVTETYTFTPETSAEHNDFYYCEVTNTNTGVNGNKTAIKKSSIVKVSVEALYRVSFSVSGDEGGFLTALHNGKSIESDTYIKKGEKIRFIATPKPRYIINGWECAGAAFEVPYADKTLAVLTVGAANAAVSVSFEPKMRLTIRPKIENESLQSWSTAGWADHKNHKYIDGAHFAHDLAVTVNANGDTGNIQWKYDFPFEGSGSGGWFDGGYGEYVKENDYIELGGDKADNNFVLAKDFSDFSEMDIVFKTYLIKSNRLDYWRSEWTTAGGGPVYPKQPLDNNSIIKLVYNETTGTWRLDAAALQLNQPERVTISYDENFTLADGEEKDFVITYTVNNNGYKHDEDKKYKNMDDGGENEASTRSKGTVKVIYTISWK</sequence>
<dbReference type="InterPro" id="IPR007110">
    <property type="entry name" value="Ig-like_dom"/>
</dbReference>
<dbReference type="AlphaFoldDB" id="A0AAE9MRL5"/>
<dbReference type="Gene3D" id="2.60.40.10">
    <property type="entry name" value="Immunoglobulins"/>
    <property type="match status" value="1"/>
</dbReference>
<dbReference type="RefSeq" id="WP_255818340.1">
    <property type="nucleotide sequence ID" value="NZ_CP038803.1"/>
</dbReference>
<dbReference type="Gene3D" id="2.60.40.2700">
    <property type="match status" value="1"/>
</dbReference>
<dbReference type="SUPFAM" id="SSF48726">
    <property type="entry name" value="Immunoglobulin"/>
    <property type="match status" value="1"/>
</dbReference>
<reference evidence="2" key="1">
    <citation type="submission" date="2019-04" db="EMBL/GenBank/DDBJ databases">
        <title>Whole genome sequencing of oral phylogroup 2 treponemes.</title>
        <authorList>
            <person name="Chan Y."/>
            <person name="Zeng H.H."/>
            <person name="Yu X.L."/>
            <person name="Leung W.K."/>
            <person name="Watt R.M."/>
        </authorList>
    </citation>
    <scope>NUCLEOTIDE SEQUENCE</scope>
    <source>
        <strain evidence="2">OMZ 835</strain>
    </source>
</reference>
<dbReference type="EMBL" id="CP038804">
    <property type="protein sequence ID" value="UTY32694.1"/>
    <property type="molecule type" value="Genomic_DNA"/>
</dbReference>
<organism evidence="2 3">
    <name type="scientific">Treponema putidum</name>
    <dbReference type="NCBI Taxonomy" id="221027"/>
    <lineage>
        <taxon>Bacteria</taxon>
        <taxon>Pseudomonadati</taxon>
        <taxon>Spirochaetota</taxon>
        <taxon>Spirochaetia</taxon>
        <taxon>Spirochaetales</taxon>
        <taxon>Treponemataceae</taxon>
        <taxon>Treponema</taxon>
    </lineage>
</organism>
<dbReference type="InterPro" id="IPR036179">
    <property type="entry name" value="Ig-like_dom_sf"/>
</dbReference>
<dbReference type="Proteomes" id="UP001058682">
    <property type="component" value="Chromosome"/>
</dbReference>
<proteinExistence type="predicted"/>
<feature type="domain" description="Ig-like" evidence="1">
    <location>
        <begin position="724"/>
        <end position="814"/>
    </location>
</feature>